<reference evidence="8 9" key="1">
    <citation type="journal article" date="2011" name="BMC Genomics">
        <title>Genome-wide analysis of the role of GlnR in Streptomyces venezuelae provides new insights into global nitrogen regulation in actinomycetes.</title>
        <authorList>
            <person name="Pullan S.T."/>
            <person name="Bibb M.J."/>
            <person name="Merrick M."/>
        </authorList>
    </citation>
    <scope>NUCLEOTIDE SEQUENCE [LARGE SCALE GENOMIC DNA]</scope>
    <source>
        <strain evidence="8">ATCC 10712</strain>
    </source>
</reference>
<keyword evidence="6 7" id="KW-0472">Membrane</keyword>
<sequence>MYQYKAVRKGDPLSRTARSARKTLEDRIPGGPDGRRMLLIGFIDKCGTGLWATATALYFTFVTGLDLGQVGLLLAVSGAAGIAGAPLGGRLADRFPLVRVLIGSQLLRAAALLALLTTDDYLLLVLFSAVGALPDRATNVLTKLYAARVAGPDRIRYQAINRTTSNIGWTLGGLGAAAALAVGTTTAFHLLLIGDALSYVVIAALTLRCAEPPAPATSRIAAASTDPAPTAKPSNPWRDRSFLGFTAADSVFFLHDSVLQVALPLWIVHATDAPVGLAPLLMVANSALVVLFQVPLARFGTSTEAARRLLVPLAGLFAVGTLALAVSALGGRTLAIAALITTAVALTFAEMIHTIASWEISVALAPDDAQGAYLGVHGLAQSTQRFVGPLLMTGLVSAGPLAWPVLGAVLVATTAAQNRLVLRRLPEPSLSVAKVTVSEH</sequence>
<feature type="transmembrane region" description="Helical" evidence="7">
    <location>
        <begin position="273"/>
        <end position="297"/>
    </location>
</feature>
<dbReference type="Pfam" id="PF07690">
    <property type="entry name" value="MFS_1"/>
    <property type="match status" value="1"/>
</dbReference>
<dbReference type="eggNOG" id="COG0477">
    <property type="taxonomic scope" value="Bacteria"/>
</dbReference>
<keyword evidence="5 7" id="KW-1133">Transmembrane helix</keyword>
<dbReference type="Proteomes" id="UP000006854">
    <property type="component" value="Chromosome"/>
</dbReference>
<dbReference type="AlphaFoldDB" id="F2RBD6"/>
<gene>
    <name evidence="8" type="ordered locus">SVEN_0977</name>
</gene>
<proteinExistence type="predicted"/>
<evidence type="ECO:0000256" key="5">
    <source>
        <dbReference type="ARBA" id="ARBA00022989"/>
    </source>
</evidence>
<evidence type="ECO:0000256" key="3">
    <source>
        <dbReference type="ARBA" id="ARBA00022475"/>
    </source>
</evidence>
<evidence type="ECO:0000256" key="1">
    <source>
        <dbReference type="ARBA" id="ARBA00004651"/>
    </source>
</evidence>
<keyword evidence="4 7" id="KW-0812">Transmembrane</keyword>
<comment type="subcellular location">
    <subcellularLocation>
        <location evidence="1">Cell membrane</location>
        <topology evidence="1">Multi-pass membrane protein</topology>
    </subcellularLocation>
</comment>
<evidence type="ECO:0000256" key="2">
    <source>
        <dbReference type="ARBA" id="ARBA00022448"/>
    </source>
</evidence>
<dbReference type="EMBL" id="FR845719">
    <property type="protein sequence ID" value="CCA54264.1"/>
    <property type="molecule type" value="Genomic_DNA"/>
</dbReference>
<keyword evidence="2" id="KW-0813">Transport</keyword>
<feature type="transmembrane region" description="Helical" evidence="7">
    <location>
        <begin position="309"/>
        <end position="328"/>
    </location>
</feature>
<organism evidence="8 9">
    <name type="scientific">Streptomyces venezuelae (strain ATCC 10712 / CBS 650.69 / DSM 40230 / JCM 4526 / NBRC 13096 / PD 04745)</name>
    <dbReference type="NCBI Taxonomy" id="953739"/>
    <lineage>
        <taxon>Bacteria</taxon>
        <taxon>Bacillati</taxon>
        <taxon>Actinomycetota</taxon>
        <taxon>Actinomycetes</taxon>
        <taxon>Kitasatosporales</taxon>
        <taxon>Streptomycetaceae</taxon>
        <taxon>Streptomyces</taxon>
    </lineage>
</organism>
<keyword evidence="9" id="KW-1185">Reference proteome</keyword>
<dbReference type="PATRIC" id="fig|953739.5.peg.3023"/>
<feature type="transmembrane region" description="Helical" evidence="7">
    <location>
        <begin position="67"/>
        <end position="85"/>
    </location>
</feature>
<evidence type="ECO:0000256" key="7">
    <source>
        <dbReference type="SAM" id="Phobius"/>
    </source>
</evidence>
<evidence type="ECO:0000256" key="6">
    <source>
        <dbReference type="ARBA" id="ARBA00023136"/>
    </source>
</evidence>
<feature type="transmembrane region" description="Helical" evidence="7">
    <location>
        <begin position="37"/>
        <end position="61"/>
    </location>
</feature>
<dbReference type="HOGENOM" id="CLU_001265_60_5_11"/>
<evidence type="ECO:0008006" key="10">
    <source>
        <dbReference type="Google" id="ProtNLM"/>
    </source>
</evidence>
<dbReference type="PANTHER" id="PTHR23517">
    <property type="entry name" value="RESISTANCE PROTEIN MDTM, PUTATIVE-RELATED-RELATED"/>
    <property type="match status" value="1"/>
</dbReference>
<evidence type="ECO:0000313" key="9">
    <source>
        <dbReference type="Proteomes" id="UP000006854"/>
    </source>
</evidence>
<keyword evidence="3" id="KW-1003">Cell membrane</keyword>
<name>F2RBD6_STRVP</name>
<feature type="transmembrane region" description="Helical" evidence="7">
    <location>
        <begin position="167"/>
        <end position="184"/>
    </location>
</feature>
<dbReference type="STRING" id="953739.SVEN_0977"/>
<dbReference type="InterPro" id="IPR011701">
    <property type="entry name" value="MFS"/>
</dbReference>
<dbReference type="PANTHER" id="PTHR23517:SF2">
    <property type="entry name" value="MULTIDRUG RESISTANCE PROTEIN MDTH"/>
    <property type="match status" value="1"/>
</dbReference>
<dbReference type="SUPFAM" id="SSF103473">
    <property type="entry name" value="MFS general substrate transporter"/>
    <property type="match status" value="1"/>
</dbReference>
<dbReference type="Gene3D" id="1.20.1250.20">
    <property type="entry name" value="MFS general substrate transporter like domains"/>
    <property type="match status" value="2"/>
</dbReference>
<dbReference type="KEGG" id="sve:SVEN_0977"/>
<dbReference type="InterPro" id="IPR036259">
    <property type="entry name" value="MFS_trans_sf"/>
</dbReference>
<evidence type="ECO:0000313" key="8">
    <source>
        <dbReference type="EMBL" id="CCA54264.1"/>
    </source>
</evidence>
<accession>F2RBD6</accession>
<dbReference type="GO" id="GO:0022857">
    <property type="term" value="F:transmembrane transporter activity"/>
    <property type="evidence" value="ECO:0007669"/>
    <property type="project" value="InterPro"/>
</dbReference>
<dbReference type="InterPro" id="IPR050171">
    <property type="entry name" value="MFS_Transporters"/>
</dbReference>
<dbReference type="GO" id="GO:0005886">
    <property type="term" value="C:plasma membrane"/>
    <property type="evidence" value="ECO:0007669"/>
    <property type="project" value="UniProtKB-SubCell"/>
</dbReference>
<protein>
    <recommendedName>
        <fullName evidence="10">MFS transporter</fullName>
    </recommendedName>
</protein>
<evidence type="ECO:0000256" key="4">
    <source>
        <dbReference type="ARBA" id="ARBA00022692"/>
    </source>
</evidence>